<keyword evidence="9" id="KW-1185">Reference proteome</keyword>
<keyword evidence="2" id="KW-0001">2Fe-2S</keyword>
<keyword evidence="3" id="KW-0479">Metal-binding</keyword>
<dbReference type="HOGENOM" id="CLU_082632_5_0_1"/>
<organism evidence="8 9">
    <name type="scientific">Pneumocystis murina (strain B123)</name>
    <name type="common">Mouse pneumocystis pneumonia agent</name>
    <name type="synonym">Pneumocystis carinii f. sp. muris</name>
    <dbReference type="NCBI Taxonomy" id="1069680"/>
    <lineage>
        <taxon>Eukaryota</taxon>
        <taxon>Fungi</taxon>
        <taxon>Dikarya</taxon>
        <taxon>Ascomycota</taxon>
        <taxon>Taphrinomycotina</taxon>
        <taxon>Pneumocystomycetes</taxon>
        <taxon>Pneumocystaceae</taxon>
        <taxon>Pneumocystis</taxon>
    </lineage>
</organism>
<comment type="cofactor">
    <cofactor evidence="6">
        <name>[2Fe-2S] cluster</name>
        <dbReference type="ChEBI" id="CHEBI:190135"/>
    </cofactor>
</comment>
<dbReference type="GO" id="GO:0140647">
    <property type="term" value="P:P450-containing electron transport chain"/>
    <property type="evidence" value="ECO:0007669"/>
    <property type="project" value="InterPro"/>
</dbReference>
<dbReference type="AlphaFoldDB" id="M7PIF8"/>
<dbReference type="GO" id="GO:0006744">
    <property type="term" value="P:ubiquinone biosynthetic process"/>
    <property type="evidence" value="ECO:0007669"/>
    <property type="project" value="EnsemblFungi"/>
</dbReference>
<protein>
    <recommendedName>
        <fullName evidence="7">2Fe-2S ferredoxin-type domain-containing protein</fullName>
    </recommendedName>
</protein>
<gene>
    <name evidence="8" type="ORF">PNEG_01510</name>
</gene>
<comment type="similarity">
    <text evidence="1">Belongs to the adrenodoxin/putidaredoxin family.</text>
</comment>
<dbReference type="InterPro" id="IPR001055">
    <property type="entry name" value="Adrenodoxin-like"/>
</dbReference>
<dbReference type="STRING" id="1069680.M7PIF8"/>
<dbReference type="VEuPathDB" id="FungiDB:PNEG_01510"/>
<dbReference type="RefSeq" id="XP_007873449.1">
    <property type="nucleotide sequence ID" value="XM_007875258.1"/>
</dbReference>
<evidence type="ECO:0000256" key="3">
    <source>
        <dbReference type="ARBA" id="ARBA00022723"/>
    </source>
</evidence>
<dbReference type="SUPFAM" id="SSF54292">
    <property type="entry name" value="2Fe-2S ferredoxin-like"/>
    <property type="match status" value="1"/>
</dbReference>
<keyword evidence="5" id="KW-0411">Iron-sulfur</keyword>
<dbReference type="Gene3D" id="3.10.20.30">
    <property type="match status" value="1"/>
</dbReference>
<dbReference type="InterPro" id="IPR001041">
    <property type="entry name" value="2Fe-2S_ferredoxin-type"/>
</dbReference>
<dbReference type="GO" id="GO:0046872">
    <property type="term" value="F:metal ion binding"/>
    <property type="evidence" value="ECO:0007669"/>
    <property type="project" value="UniProtKB-KW"/>
</dbReference>
<feature type="domain" description="2Fe-2S ferredoxin-type" evidence="7">
    <location>
        <begin position="19"/>
        <end position="121"/>
    </location>
</feature>
<proteinExistence type="inferred from homology"/>
<dbReference type="EMBL" id="AFWA02000004">
    <property type="protein sequence ID" value="EMR10239.1"/>
    <property type="molecule type" value="Genomic_DNA"/>
</dbReference>
<sequence>MNRIFFYRKFTCSVSRKKIECTFITPFGERKTLKVCEGSSVLDIAHEHNIDLEGACEGSIACSTCHVIVDPKYYSKMEEQSEKELDMLDLAFGLTETSRLGCQIIMNKSLDGITFIIPAATRNIQFKK</sequence>
<accession>M7PIF8</accession>
<dbReference type="PROSITE" id="PS51085">
    <property type="entry name" value="2FE2S_FER_2"/>
    <property type="match status" value="1"/>
</dbReference>
<dbReference type="GO" id="GO:0016653">
    <property type="term" value="F:oxidoreductase activity, acting on NAD(P)H, heme protein as acceptor"/>
    <property type="evidence" value="ECO:0007669"/>
    <property type="project" value="EnsemblFungi"/>
</dbReference>
<dbReference type="CDD" id="cd00207">
    <property type="entry name" value="fer2"/>
    <property type="match status" value="1"/>
</dbReference>
<evidence type="ECO:0000256" key="2">
    <source>
        <dbReference type="ARBA" id="ARBA00022714"/>
    </source>
</evidence>
<reference evidence="9" key="1">
    <citation type="journal article" date="2016" name="Nat. Commun.">
        <title>Genome analysis of three Pneumocystis species reveals adaptation mechanisms to life exclusively in mammalian hosts.</title>
        <authorList>
            <person name="Ma L."/>
            <person name="Chen Z."/>
            <person name="Huang D.W."/>
            <person name="Kutty G."/>
            <person name="Ishihara M."/>
            <person name="Wang H."/>
            <person name="Abouelleil A."/>
            <person name="Bishop L."/>
            <person name="Davey E."/>
            <person name="Deng R."/>
            <person name="Deng X."/>
            <person name="Fan L."/>
            <person name="Fantoni G."/>
            <person name="Fitzgerald M."/>
            <person name="Gogineni E."/>
            <person name="Goldberg J.M."/>
            <person name="Handley G."/>
            <person name="Hu X."/>
            <person name="Huber C."/>
            <person name="Jiao X."/>
            <person name="Jones K."/>
            <person name="Levin J.Z."/>
            <person name="Liu Y."/>
            <person name="Macdonald P."/>
            <person name="Melnikov A."/>
            <person name="Raley C."/>
            <person name="Sassi M."/>
            <person name="Sherman B.T."/>
            <person name="Song X."/>
            <person name="Sykes S."/>
            <person name="Tran B."/>
            <person name="Walsh L."/>
            <person name="Xia Y."/>
            <person name="Yang J."/>
            <person name="Young S."/>
            <person name="Zeng Q."/>
            <person name="Zheng X."/>
            <person name="Stephens R."/>
            <person name="Nusbaum C."/>
            <person name="Birren B.W."/>
            <person name="Azadi P."/>
            <person name="Lempicki R.A."/>
            <person name="Cuomo C.A."/>
            <person name="Kovacs J.A."/>
        </authorList>
    </citation>
    <scope>NUCLEOTIDE SEQUENCE [LARGE SCALE GENOMIC DNA]</scope>
    <source>
        <strain evidence="9">B123</strain>
    </source>
</reference>
<evidence type="ECO:0000256" key="4">
    <source>
        <dbReference type="ARBA" id="ARBA00023004"/>
    </source>
</evidence>
<evidence type="ECO:0000256" key="5">
    <source>
        <dbReference type="ARBA" id="ARBA00023014"/>
    </source>
</evidence>
<dbReference type="Pfam" id="PF00111">
    <property type="entry name" value="Fer2"/>
    <property type="match status" value="1"/>
</dbReference>
<dbReference type="Proteomes" id="UP000011958">
    <property type="component" value="Unassembled WGS sequence"/>
</dbReference>
<dbReference type="OrthoDB" id="268593at2759"/>
<dbReference type="PANTHER" id="PTHR23426">
    <property type="entry name" value="FERREDOXIN/ADRENODOXIN"/>
    <property type="match status" value="1"/>
</dbReference>
<evidence type="ECO:0000313" key="8">
    <source>
        <dbReference type="EMBL" id="EMR10239.1"/>
    </source>
</evidence>
<evidence type="ECO:0000256" key="1">
    <source>
        <dbReference type="ARBA" id="ARBA00010914"/>
    </source>
</evidence>
<evidence type="ECO:0000256" key="6">
    <source>
        <dbReference type="ARBA" id="ARBA00034078"/>
    </source>
</evidence>
<dbReference type="PROSITE" id="PS00814">
    <property type="entry name" value="ADX"/>
    <property type="match status" value="1"/>
</dbReference>
<dbReference type="OMA" id="TPMEEDM"/>
<dbReference type="GO" id="GO:0009055">
    <property type="term" value="F:electron transfer activity"/>
    <property type="evidence" value="ECO:0007669"/>
    <property type="project" value="TreeGrafter"/>
</dbReference>
<dbReference type="GO" id="GO:0006784">
    <property type="term" value="P:heme A biosynthetic process"/>
    <property type="evidence" value="ECO:0007669"/>
    <property type="project" value="EnsemblFungi"/>
</dbReference>
<dbReference type="GeneID" id="19895205"/>
<keyword evidence="4" id="KW-0408">Iron</keyword>
<dbReference type="InterPro" id="IPR012675">
    <property type="entry name" value="Beta-grasp_dom_sf"/>
</dbReference>
<evidence type="ECO:0000259" key="7">
    <source>
        <dbReference type="PROSITE" id="PS51085"/>
    </source>
</evidence>
<dbReference type="GO" id="GO:0051537">
    <property type="term" value="F:2 iron, 2 sulfur cluster binding"/>
    <property type="evidence" value="ECO:0007669"/>
    <property type="project" value="UniProtKB-KW"/>
</dbReference>
<dbReference type="eggNOG" id="KOG3309">
    <property type="taxonomic scope" value="Eukaryota"/>
</dbReference>
<comment type="caution">
    <text evidence="8">The sequence shown here is derived from an EMBL/GenBank/DDBJ whole genome shotgun (WGS) entry which is preliminary data.</text>
</comment>
<dbReference type="PRINTS" id="PR00355">
    <property type="entry name" value="ADRENODOXIN"/>
</dbReference>
<dbReference type="GO" id="GO:0005759">
    <property type="term" value="C:mitochondrial matrix"/>
    <property type="evidence" value="ECO:0007669"/>
    <property type="project" value="EnsemblFungi"/>
</dbReference>
<evidence type="ECO:0000313" key="9">
    <source>
        <dbReference type="Proteomes" id="UP000011958"/>
    </source>
</evidence>
<dbReference type="InterPro" id="IPR018298">
    <property type="entry name" value="Adrenodoxin_Fe-S_BS"/>
</dbReference>
<dbReference type="PANTHER" id="PTHR23426:SF65">
    <property type="entry name" value="FERREDOXIN-2, MITOCHONDRIAL"/>
    <property type="match status" value="1"/>
</dbReference>
<dbReference type="InterPro" id="IPR036010">
    <property type="entry name" value="2Fe-2S_ferredoxin-like_sf"/>
</dbReference>
<dbReference type="GO" id="GO:0016226">
    <property type="term" value="P:iron-sulfur cluster assembly"/>
    <property type="evidence" value="ECO:0007669"/>
    <property type="project" value="EnsemblFungi"/>
</dbReference>
<name>M7PIF8_PNEMU</name>